<protein>
    <submittedName>
        <fullName evidence="1">IS701 family transposase</fullName>
    </submittedName>
</protein>
<sequence>VAALSKGRWHAMAAGDGAKGPRLYDWAWITLADDHDASPGHRWLLARRNRTTGKLAYYRCFSTKLPRLGTLARVAGRRWSIEVNF</sequence>
<evidence type="ECO:0000313" key="2">
    <source>
        <dbReference type="Proteomes" id="UP000702209"/>
    </source>
</evidence>
<proteinExistence type="predicted"/>
<feature type="non-terminal residue" evidence="1">
    <location>
        <position position="85"/>
    </location>
</feature>
<dbReference type="EMBL" id="JADLQX010000323">
    <property type="protein sequence ID" value="MBF6303231.1"/>
    <property type="molecule type" value="Genomic_DNA"/>
</dbReference>
<gene>
    <name evidence="1" type="ORF">IU459_37975</name>
</gene>
<evidence type="ECO:0000313" key="1">
    <source>
        <dbReference type="EMBL" id="MBF6303231.1"/>
    </source>
</evidence>
<keyword evidence="2" id="KW-1185">Reference proteome</keyword>
<feature type="non-terminal residue" evidence="1">
    <location>
        <position position="1"/>
    </location>
</feature>
<reference evidence="1 2" key="1">
    <citation type="submission" date="2020-10" db="EMBL/GenBank/DDBJ databases">
        <title>Identification of Nocardia species via Next-generation sequencing and recognition of intraspecies genetic diversity.</title>
        <authorList>
            <person name="Li P."/>
            <person name="Li P."/>
            <person name="Lu B."/>
        </authorList>
    </citation>
    <scope>NUCLEOTIDE SEQUENCE [LARGE SCALE GENOMIC DNA]</scope>
    <source>
        <strain evidence="1 2">BJ06-0157</strain>
    </source>
</reference>
<comment type="caution">
    <text evidence="1">The sequence shown here is derived from an EMBL/GenBank/DDBJ whole genome shotgun (WGS) entry which is preliminary data.</text>
</comment>
<accession>A0ABS0D347</accession>
<organism evidence="1 2">
    <name type="scientific">Nocardia amamiensis</name>
    <dbReference type="NCBI Taxonomy" id="404578"/>
    <lineage>
        <taxon>Bacteria</taxon>
        <taxon>Bacillati</taxon>
        <taxon>Actinomycetota</taxon>
        <taxon>Actinomycetes</taxon>
        <taxon>Mycobacteriales</taxon>
        <taxon>Nocardiaceae</taxon>
        <taxon>Nocardia</taxon>
    </lineage>
</organism>
<dbReference type="Proteomes" id="UP000702209">
    <property type="component" value="Unassembled WGS sequence"/>
</dbReference>
<name>A0ABS0D347_9NOCA</name>